<reference evidence="4" key="1">
    <citation type="submission" date="2017-06" db="EMBL/GenBank/DDBJ databases">
        <authorList>
            <person name="Varghese N."/>
            <person name="Submissions S."/>
        </authorList>
    </citation>
    <scope>NUCLEOTIDE SEQUENCE [LARGE SCALE GENOMIC DNA]</scope>
    <source>
        <strain evidence="4">JAD2</strain>
    </source>
</reference>
<keyword evidence="2" id="KW-0732">Signal</keyword>
<accession>A0A212R2K4</accession>
<evidence type="ECO:0000313" key="4">
    <source>
        <dbReference type="Proteomes" id="UP000197025"/>
    </source>
</evidence>
<feature type="region of interest" description="Disordered" evidence="1">
    <location>
        <begin position="31"/>
        <end position="68"/>
    </location>
</feature>
<evidence type="ECO:0008006" key="5">
    <source>
        <dbReference type="Google" id="ProtNLM"/>
    </source>
</evidence>
<dbReference type="PROSITE" id="PS51257">
    <property type="entry name" value="PROKAR_LIPOPROTEIN"/>
    <property type="match status" value="1"/>
</dbReference>
<organism evidence="3 4">
    <name type="scientific">Thermoflexus hugenholtzii JAD2</name>
    <dbReference type="NCBI Taxonomy" id="877466"/>
    <lineage>
        <taxon>Bacteria</taxon>
        <taxon>Bacillati</taxon>
        <taxon>Chloroflexota</taxon>
        <taxon>Thermoflexia</taxon>
        <taxon>Thermoflexales</taxon>
        <taxon>Thermoflexaceae</taxon>
        <taxon>Thermoflexus</taxon>
    </lineage>
</organism>
<feature type="signal peptide" evidence="2">
    <location>
        <begin position="1"/>
        <end position="21"/>
    </location>
</feature>
<keyword evidence="4" id="KW-1185">Reference proteome</keyword>
<protein>
    <recommendedName>
        <fullName evidence="5">HMA domain-containing protein</fullName>
    </recommendedName>
</protein>
<feature type="compositionally biased region" description="Low complexity" evidence="1">
    <location>
        <begin position="31"/>
        <end position="42"/>
    </location>
</feature>
<name>A0A212R2K4_9CHLR</name>
<evidence type="ECO:0000313" key="3">
    <source>
        <dbReference type="EMBL" id="SNB66239.1"/>
    </source>
</evidence>
<proteinExistence type="predicted"/>
<gene>
    <name evidence="3" type="ORF">SAMN02746019_00000840</name>
</gene>
<dbReference type="InParanoid" id="A0A212R2K4"/>
<evidence type="ECO:0000256" key="1">
    <source>
        <dbReference type="SAM" id="MobiDB-lite"/>
    </source>
</evidence>
<dbReference type="Proteomes" id="UP000197025">
    <property type="component" value="Unassembled WGS sequence"/>
</dbReference>
<feature type="chain" id="PRO_5012894430" description="HMA domain-containing protein" evidence="2">
    <location>
        <begin position="22"/>
        <end position="141"/>
    </location>
</feature>
<dbReference type="RefSeq" id="WP_159461654.1">
    <property type="nucleotide sequence ID" value="NZ_FYEK01000028.1"/>
</dbReference>
<evidence type="ECO:0000256" key="2">
    <source>
        <dbReference type="SAM" id="SignalP"/>
    </source>
</evidence>
<dbReference type="EMBL" id="FYEK01000028">
    <property type="protein sequence ID" value="SNB66239.1"/>
    <property type="molecule type" value="Genomic_DNA"/>
</dbReference>
<sequence>MIQNRWHVLLLAAMLFWTACAAPPAPPEVPSALPRGTVAPASAPTPPPEREGRSLPQSTEPLATATPERAARQIYTTFRTIPSPCCPPRPLLEVIASLEGMPGIRAIHLEGDRLIVDYDPGVLSAEDLPVLFALQGLEVSP</sequence>
<dbReference type="AlphaFoldDB" id="A0A212R2K4"/>